<evidence type="ECO:0000256" key="5">
    <source>
        <dbReference type="ARBA" id="ARBA00022741"/>
    </source>
</evidence>
<sequence>MPESVLAATEIHKAYGDQIAVNRVSLSIGKGEILGLLGPNGAGKTTLARVLVGLLDPDFGKMSYFGREASPRQKNVKRQISIVPQEPSFYMTFTVEQNLLFFASIYGLGRSEAREKADYLIKWLKLTGFRHKRAELLSGGYKRLLNIACSLVNDPKLVFLDEPTVGLDPKMRQLLWDKIIELKNQGRTILLTTHYMDEAEKLCDRVALMSDGRISVIESPYRLIEKFGGETILIFKLDKSVDQELIEKVQQAMPGITPRSVQSNLVLPVKQADSTKAIVKISKLVEESGYKILGSIVKEPELEDVFLNITGSAMGV</sequence>
<dbReference type="GO" id="GO:0016020">
    <property type="term" value="C:membrane"/>
    <property type="evidence" value="ECO:0007669"/>
    <property type="project" value="UniProtKB-SubCell"/>
</dbReference>
<dbReference type="EMBL" id="JAFGDB010000024">
    <property type="protein sequence ID" value="MBN2067096.1"/>
    <property type="molecule type" value="Genomic_DNA"/>
</dbReference>
<dbReference type="PROSITE" id="PS50893">
    <property type="entry name" value="ABC_TRANSPORTER_2"/>
    <property type="match status" value="1"/>
</dbReference>
<dbReference type="GO" id="GO:0005524">
    <property type="term" value="F:ATP binding"/>
    <property type="evidence" value="ECO:0007669"/>
    <property type="project" value="UniProtKB-KW"/>
</dbReference>
<evidence type="ECO:0000256" key="7">
    <source>
        <dbReference type="ARBA" id="ARBA00022989"/>
    </source>
</evidence>
<dbReference type="Proteomes" id="UP000809243">
    <property type="component" value="Unassembled WGS sequence"/>
</dbReference>
<dbReference type="Gene3D" id="3.40.50.300">
    <property type="entry name" value="P-loop containing nucleotide triphosphate hydrolases"/>
    <property type="match status" value="1"/>
</dbReference>
<keyword evidence="5" id="KW-0547">Nucleotide-binding</keyword>
<keyword evidence="3" id="KW-0813">Transport</keyword>
<dbReference type="GO" id="GO:0016887">
    <property type="term" value="F:ATP hydrolysis activity"/>
    <property type="evidence" value="ECO:0007669"/>
    <property type="project" value="InterPro"/>
</dbReference>
<keyword evidence="6 10" id="KW-0067">ATP-binding</keyword>
<dbReference type="PANTHER" id="PTHR42711:SF5">
    <property type="entry name" value="ABC TRANSPORTER ATP-BINDING PROTEIN NATA"/>
    <property type="match status" value="1"/>
</dbReference>
<proteinExistence type="inferred from homology"/>
<dbReference type="InterPro" id="IPR003593">
    <property type="entry name" value="AAA+_ATPase"/>
</dbReference>
<evidence type="ECO:0000256" key="6">
    <source>
        <dbReference type="ARBA" id="ARBA00022840"/>
    </source>
</evidence>
<dbReference type="InterPro" id="IPR027417">
    <property type="entry name" value="P-loop_NTPase"/>
</dbReference>
<comment type="subcellular location">
    <subcellularLocation>
        <location evidence="1">Membrane</location>
        <topology evidence="1">Multi-pass membrane protein</topology>
    </subcellularLocation>
</comment>
<dbReference type="AlphaFoldDB" id="A0A939C4D9"/>
<gene>
    <name evidence="10" type="ORF">JW744_01370</name>
</gene>
<comment type="caution">
    <text evidence="10">The sequence shown here is derived from an EMBL/GenBank/DDBJ whole genome shotgun (WGS) entry which is preliminary data.</text>
</comment>
<dbReference type="Pfam" id="PF00005">
    <property type="entry name" value="ABC_tran"/>
    <property type="match status" value="1"/>
</dbReference>
<keyword evidence="7" id="KW-1133">Transmembrane helix</keyword>
<keyword evidence="4" id="KW-0812">Transmembrane</keyword>
<comment type="similarity">
    <text evidence="2">Belongs to the ABC transporter superfamily.</text>
</comment>
<dbReference type="PANTHER" id="PTHR42711">
    <property type="entry name" value="ABC TRANSPORTER ATP-BINDING PROTEIN"/>
    <property type="match status" value="1"/>
</dbReference>
<evidence type="ECO:0000256" key="8">
    <source>
        <dbReference type="ARBA" id="ARBA00023136"/>
    </source>
</evidence>
<evidence type="ECO:0000256" key="4">
    <source>
        <dbReference type="ARBA" id="ARBA00022692"/>
    </source>
</evidence>
<feature type="domain" description="ABC transporter" evidence="9">
    <location>
        <begin position="6"/>
        <end position="236"/>
    </location>
</feature>
<keyword evidence="8" id="KW-0472">Membrane</keyword>
<dbReference type="InterPro" id="IPR003439">
    <property type="entry name" value="ABC_transporter-like_ATP-bd"/>
</dbReference>
<protein>
    <submittedName>
        <fullName evidence="10">ABC transporter ATP-binding protein</fullName>
    </submittedName>
</protein>
<evidence type="ECO:0000256" key="1">
    <source>
        <dbReference type="ARBA" id="ARBA00004141"/>
    </source>
</evidence>
<dbReference type="FunFam" id="3.40.50.300:FF:000335">
    <property type="entry name" value="ATP binding cassette subfamily A member 5"/>
    <property type="match status" value="1"/>
</dbReference>
<evidence type="ECO:0000259" key="9">
    <source>
        <dbReference type="PROSITE" id="PS50893"/>
    </source>
</evidence>
<dbReference type="SUPFAM" id="SSF52540">
    <property type="entry name" value="P-loop containing nucleoside triphosphate hydrolases"/>
    <property type="match status" value="1"/>
</dbReference>
<evidence type="ECO:0000256" key="3">
    <source>
        <dbReference type="ARBA" id="ARBA00022448"/>
    </source>
</evidence>
<accession>A0A939C4D9</accession>
<name>A0A939C4D9_9ARCH</name>
<evidence type="ECO:0000313" key="11">
    <source>
        <dbReference type="Proteomes" id="UP000809243"/>
    </source>
</evidence>
<dbReference type="SMART" id="SM00382">
    <property type="entry name" value="AAA"/>
    <property type="match status" value="1"/>
</dbReference>
<evidence type="ECO:0000256" key="2">
    <source>
        <dbReference type="ARBA" id="ARBA00005417"/>
    </source>
</evidence>
<dbReference type="InterPro" id="IPR050763">
    <property type="entry name" value="ABC_transporter_ATP-binding"/>
</dbReference>
<organism evidence="10 11">
    <name type="scientific">Candidatus Iainarchaeum sp</name>
    <dbReference type="NCBI Taxonomy" id="3101447"/>
    <lineage>
        <taxon>Archaea</taxon>
        <taxon>Candidatus Iainarchaeota</taxon>
        <taxon>Candidatus Iainarchaeia</taxon>
        <taxon>Candidatus Iainarchaeales</taxon>
        <taxon>Candidatus Iainarchaeaceae</taxon>
        <taxon>Candidatus Iainarchaeum</taxon>
    </lineage>
</organism>
<evidence type="ECO:0000313" key="10">
    <source>
        <dbReference type="EMBL" id="MBN2067096.1"/>
    </source>
</evidence>
<reference evidence="10" key="1">
    <citation type="submission" date="2021-01" db="EMBL/GenBank/DDBJ databases">
        <title>Active Sulfur Cycling in an Early Earth Analoge.</title>
        <authorList>
            <person name="Hahn C.R."/>
            <person name="Youssef N.H."/>
            <person name="Elshahed M."/>
        </authorList>
    </citation>
    <scope>NUCLEOTIDE SEQUENCE</scope>
    <source>
        <strain evidence="10">Zod_Metabat.1151</strain>
    </source>
</reference>